<name>A0A6J7EU02_9ZZZZ</name>
<dbReference type="EMBL" id="CAFBLR010000215">
    <property type="protein sequence ID" value="CAB4884600.1"/>
    <property type="molecule type" value="Genomic_DNA"/>
</dbReference>
<dbReference type="AlphaFoldDB" id="A0A6J7EU02"/>
<dbReference type="EMBL" id="CAFBQP010000032">
    <property type="protein sequence ID" value="CAB5060985.1"/>
    <property type="molecule type" value="Genomic_DNA"/>
</dbReference>
<feature type="transmembrane region" description="Helical" evidence="1">
    <location>
        <begin position="276"/>
        <end position="298"/>
    </location>
</feature>
<keyword evidence="1" id="KW-0812">Transmembrane</keyword>
<protein>
    <submittedName>
        <fullName evidence="2">Unannotated protein</fullName>
    </submittedName>
</protein>
<dbReference type="Gene3D" id="2.180.10.10">
    <property type="entry name" value="RHS repeat-associated core"/>
    <property type="match status" value="1"/>
</dbReference>
<feature type="transmembrane region" description="Helical" evidence="1">
    <location>
        <begin position="304"/>
        <end position="326"/>
    </location>
</feature>
<organism evidence="2">
    <name type="scientific">freshwater metagenome</name>
    <dbReference type="NCBI Taxonomy" id="449393"/>
    <lineage>
        <taxon>unclassified sequences</taxon>
        <taxon>metagenomes</taxon>
        <taxon>ecological metagenomes</taxon>
    </lineage>
</organism>
<dbReference type="NCBIfam" id="TIGR03696">
    <property type="entry name" value="Rhs_assc_core"/>
    <property type="match status" value="1"/>
</dbReference>
<evidence type="ECO:0000256" key="1">
    <source>
        <dbReference type="SAM" id="Phobius"/>
    </source>
</evidence>
<keyword evidence="1" id="KW-0472">Membrane</keyword>
<reference evidence="2" key="1">
    <citation type="submission" date="2020-05" db="EMBL/GenBank/DDBJ databases">
        <authorList>
            <person name="Chiriac C."/>
            <person name="Salcher M."/>
            <person name="Ghai R."/>
            <person name="Kavagutti S V."/>
        </authorList>
    </citation>
    <scope>NUCLEOTIDE SEQUENCE</scope>
</reference>
<evidence type="ECO:0000313" key="3">
    <source>
        <dbReference type="EMBL" id="CAB5060985.1"/>
    </source>
</evidence>
<dbReference type="InterPro" id="IPR050708">
    <property type="entry name" value="T6SS_VgrG/RHS"/>
</dbReference>
<dbReference type="InterPro" id="IPR022385">
    <property type="entry name" value="Rhs_assc_core"/>
</dbReference>
<accession>A0A6J7EU02</accession>
<dbReference type="PANTHER" id="PTHR32305">
    <property type="match status" value="1"/>
</dbReference>
<dbReference type="PANTHER" id="PTHR32305:SF15">
    <property type="entry name" value="PROTEIN RHSA-RELATED"/>
    <property type="match status" value="1"/>
</dbReference>
<proteinExistence type="predicted"/>
<sequence>MADRQIAASGIAYDGHQNQVLHDGDTYRYDQADRHLSTVVAGVRQVTLARDALDRIVARTDTDLATNTTSTVRYGFAGAGDLVSSVWDTANNLVETTISLPGGVIYTKRTGTGTDVWSYPNLHGDVAATRVNGTVTTFNWDPYGNPINNLPDNSAGTVDWGWLGQHQRTLDHPSGLNPVIEMGARVYQPDTGRFQQTDPIEDGTTNPYSYVPDPINQYDLDGQCGRWGNPWKKCGKGHRGEKGFLGGTFSKSWRGVKCVGGQLADWDSGKGSLFEYGATIAASGTGALLYTGGGAFAAGGGAAMAAAAGPIVVGVFIASLGALAIYRACR</sequence>
<keyword evidence="1" id="KW-1133">Transmembrane helix</keyword>
<evidence type="ECO:0000313" key="2">
    <source>
        <dbReference type="EMBL" id="CAB4884600.1"/>
    </source>
</evidence>
<gene>
    <name evidence="2" type="ORF">UFOPK3417_01743</name>
    <name evidence="3" type="ORF">UFOPK4306_01015</name>
</gene>